<dbReference type="Proteomes" id="UP000006695">
    <property type="component" value="Chromosome"/>
</dbReference>
<reference evidence="2 3" key="1">
    <citation type="submission" date="2007-05" db="EMBL/GenBank/DDBJ databases">
        <title>Complete sequence of Geobacter uraniireducens Rf4.</title>
        <authorList>
            <consortium name="US DOE Joint Genome Institute"/>
            <person name="Copeland A."/>
            <person name="Lucas S."/>
            <person name="Lapidus A."/>
            <person name="Barry K."/>
            <person name="Detter J.C."/>
            <person name="Glavina del Rio T."/>
            <person name="Hammon N."/>
            <person name="Israni S."/>
            <person name="Dalin E."/>
            <person name="Tice H."/>
            <person name="Pitluck S."/>
            <person name="Chertkov O."/>
            <person name="Brettin T."/>
            <person name="Bruce D."/>
            <person name="Han C."/>
            <person name="Schmutz J."/>
            <person name="Larimer F."/>
            <person name="Land M."/>
            <person name="Hauser L."/>
            <person name="Kyrpides N."/>
            <person name="Mikhailova N."/>
            <person name="Shelobolina E."/>
            <person name="Aklujkar M."/>
            <person name="Lovley D."/>
            <person name="Richardson P."/>
        </authorList>
    </citation>
    <scope>NUCLEOTIDE SEQUENCE [LARGE SCALE GENOMIC DNA]</scope>
    <source>
        <strain evidence="2 3">Rf4</strain>
    </source>
</reference>
<dbReference type="EMBL" id="CP000698">
    <property type="protein sequence ID" value="ABQ28292.1"/>
    <property type="molecule type" value="Genomic_DNA"/>
</dbReference>
<dbReference type="InterPro" id="IPR036280">
    <property type="entry name" value="Multihaem_cyt_sf"/>
</dbReference>
<gene>
    <name evidence="2" type="ordered locus">Gura_4149</name>
</gene>
<name>A5G924_GEOUR</name>
<evidence type="ECO:0000313" key="3">
    <source>
        <dbReference type="Proteomes" id="UP000006695"/>
    </source>
</evidence>
<dbReference type="SUPFAM" id="SSF48695">
    <property type="entry name" value="Multiheme cytochromes"/>
    <property type="match status" value="1"/>
</dbReference>
<protein>
    <submittedName>
        <fullName evidence="2">Uncharacterized protein</fullName>
    </submittedName>
</protein>
<proteinExistence type="predicted"/>
<evidence type="ECO:0000313" key="2">
    <source>
        <dbReference type="EMBL" id="ABQ28292.1"/>
    </source>
</evidence>
<dbReference type="KEGG" id="gur:Gura_4149"/>
<keyword evidence="1" id="KW-0812">Transmembrane</keyword>
<dbReference type="HOGENOM" id="CLU_189784_0_0_7"/>
<keyword evidence="1" id="KW-0472">Membrane</keyword>
<dbReference type="OrthoDB" id="5432744at2"/>
<feature type="transmembrane region" description="Helical" evidence="1">
    <location>
        <begin position="6"/>
        <end position="23"/>
    </location>
</feature>
<keyword evidence="1" id="KW-1133">Transmembrane helix</keyword>
<dbReference type="Gene3D" id="1.10.1130.20">
    <property type="match status" value="1"/>
</dbReference>
<organism evidence="2 3">
    <name type="scientific">Geotalea uraniireducens (strain Rf4)</name>
    <name type="common">Geobacter uraniireducens</name>
    <dbReference type="NCBI Taxonomy" id="351605"/>
    <lineage>
        <taxon>Bacteria</taxon>
        <taxon>Pseudomonadati</taxon>
        <taxon>Thermodesulfobacteriota</taxon>
        <taxon>Desulfuromonadia</taxon>
        <taxon>Geobacterales</taxon>
        <taxon>Geobacteraceae</taxon>
        <taxon>Geotalea</taxon>
    </lineage>
</organism>
<evidence type="ECO:0000256" key="1">
    <source>
        <dbReference type="SAM" id="Phobius"/>
    </source>
</evidence>
<keyword evidence="3" id="KW-1185">Reference proteome</keyword>
<sequence>MKVTKRDWLFATVVAIVLGILLLNTGKEKARRVPADDRHRPFLQRLARGADREEVERECATCHNARSIALPGNHPPKEQCLLCHVRKG</sequence>
<accession>A5G924</accession>
<dbReference type="AlphaFoldDB" id="A5G924"/>
<dbReference type="RefSeq" id="WP_011940924.1">
    <property type="nucleotide sequence ID" value="NC_009483.1"/>
</dbReference>